<dbReference type="RefSeq" id="WP_194368126.1">
    <property type="nucleotide sequence ID" value="NZ_CP054492.1"/>
</dbReference>
<proteinExistence type="predicted"/>
<evidence type="ECO:0000313" key="1">
    <source>
        <dbReference type="EMBL" id="QOY51011.1"/>
    </source>
</evidence>
<dbReference type="EMBL" id="CP054492">
    <property type="protein sequence ID" value="QOY51011.1"/>
    <property type="molecule type" value="Genomic_DNA"/>
</dbReference>
<reference evidence="1 2" key="1">
    <citation type="submission" date="2020-05" db="EMBL/GenBank/DDBJ databases">
        <title>Sulfurimonas marisnigri, sp. nov., and Sulfurimonas baltica, sp. nov., manganese oxide reducing chemolithoautotrophs of the class Epsilonproteobacteria isolated from the pelagic redoxclines of the Black and Baltic Seas and emended description of the genus Sulfurimonas.</title>
        <authorList>
            <person name="Henkel J.V."/>
            <person name="Laudan C."/>
            <person name="Werner J."/>
            <person name="Neu T."/>
            <person name="Plewe S."/>
            <person name="Sproer C."/>
            <person name="Bunk B."/>
            <person name="Schulz-Vogt H.N."/>
        </authorList>
    </citation>
    <scope>NUCLEOTIDE SEQUENCE [LARGE SCALE GENOMIC DNA]</scope>
    <source>
        <strain evidence="1 2">GD2</strain>
    </source>
</reference>
<organism evidence="1 2">
    <name type="scientific">Candidatus Sulfurimonas baltica</name>
    <dbReference type="NCBI Taxonomy" id="2740404"/>
    <lineage>
        <taxon>Bacteria</taxon>
        <taxon>Pseudomonadati</taxon>
        <taxon>Campylobacterota</taxon>
        <taxon>Epsilonproteobacteria</taxon>
        <taxon>Campylobacterales</taxon>
        <taxon>Sulfurimonadaceae</taxon>
        <taxon>Sulfurimonas</taxon>
    </lineage>
</organism>
<protein>
    <submittedName>
        <fullName evidence="1">Uncharacterized protein</fullName>
    </submittedName>
</protein>
<keyword evidence="2" id="KW-1185">Reference proteome</keyword>
<dbReference type="KEGG" id="sbal:HUE88_07615"/>
<dbReference type="Proteomes" id="UP000593994">
    <property type="component" value="Chromosome"/>
</dbReference>
<gene>
    <name evidence="1" type="ORF">HUE88_07615</name>
</gene>
<accession>A0A7S7RM10</accession>
<evidence type="ECO:0000313" key="2">
    <source>
        <dbReference type="Proteomes" id="UP000593994"/>
    </source>
</evidence>
<dbReference type="AlphaFoldDB" id="A0A7S7RM10"/>
<name>A0A7S7RM10_9BACT</name>
<sequence length="203" mass="20929">MSTGKVIGQIQVSLGNVKIVGLDGVIRDTAYDGLMYEGEQIVSGDPKALFQIKYTALPEATAYDGIFRVLADGSVIAGIDAMDSIASDENLMDLLETAAGEEGIDPSSAFIPIDVVADSSVQGFERGSNSGVLGADGIGSAIEFSDDLNDFAPTAEDGINVAMEDNPANVTGQLTGADADGNAFTFVVVDEPTEGGVVTLFHT</sequence>